<name>A0ABP9XEU4_9DEIO</name>
<reference evidence="1 2" key="1">
    <citation type="submission" date="2024-02" db="EMBL/GenBank/DDBJ databases">
        <title>Deinococcus aluminii NBRC 112889.</title>
        <authorList>
            <person name="Ichikawa N."/>
            <person name="Katano-Makiyama Y."/>
            <person name="Hidaka K."/>
        </authorList>
    </citation>
    <scope>NUCLEOTIDE SEQUENCE [LARGE SCALE GENOMIC DNA]</scope>
    <source>
        <strain evidence="1 2">NBRC 112889</strain>
    </source>
</reference>
<evidence type="ECO:0000313" key="1">
    <source>
        <dbReference type="EMBL" id="GAA5533879.1"/>
    </source>
</evidence>
<evidence type="ECO:0000313" key="2">
    <source>
        <dbReference type="Proteomes" id="UP001404956"/>
    </source>
</evidence>
<gene>
    <name evidence="1" type="ORF">Dalu01_02287</name>
</gene>
<sequence length="54" mass="5985">MTLALTGSAGSMEELIGQINRDIIQHREVLLLAVTALGALSIPPLRALRRWVYR</sequence>
<organism evidence="1 2">
    <name type="scientific">Deinococcus aluminii</name>
    <dbReference type="NCBI Taxonomy" id="1656885"/>
    <lineage>
        <taxon>Bacteria</taxon>
        <taxon>Thermotogati</taxon>
        <taxon>Deinococcota</taxon>
        <taxon>Deinococci</taxon>
        <taxon>Deinococcales</taxon>
        <taxon>Deinococcaceae</taxon>
        <taxon>Deinococcus</taxon>
    </lineage>
</organism>
<keyword evidence="2" id="KW-1185">Reference proteome</keyword>
<proteinExistence type="predicted"/>
<dbReference type="RefSeq" id="WP_345454694.1">
    <property type="nucleotide sequence ID" value="NZ_BAABRV010000005.1"/>
</dbReference>
<comment type="caution">
    <text evidence="1">The sequence shown here is derived from an EMBL/GenBank/DDBJ whole genome shotgun (WGS) entry which is preliminary data.</text>
</comment>
<protein>
    <submittedName>
        <fullName evidence="1">Uncharacterized protein</fullName>
    </submittedName>
</protein>
<dbReference type="EMBL" id="BAABRV010000005">
    <property type="protein sequence ID" value="GAA5533879.1"/>
    <property type="molecule type" value="Genomic_DNA"/>
</dbReference>
<accession>A0ABP9XEU4</accession>
<dbReference type="Proteomes" id="UP001404956">
    <property type="component" value="Unassembled WGS sequence"/>
</dbReference>